<dbReference type="Gene3D" id="1.20.1250.20">
    <property type="entry name" value="MFS general substrate transporter like domains"/>
    <property type="match status" value="1"/>
</dbReference>
<feature type="transmembrane region" description="Helical" evidence="6">
    <location>
        <begin position="71"/>
        <end position="97"/>
    </location>
</feature>
<keyword evidence="5 6" id="KW-0472">Membrane</keyword>
<reference evidence="8 10" key="1">
    <citation type="submission" date="2019-09" db="EMBL/GenBank/DDBJ databases">
        <title>Complete genome sequence of Arachidicoccus sp. B3-10 isolated from apple orchard soil.</title>
        <authorList>
            <person name="Kim H.S."/>
            <person name="Han K.-I."/>
            <person name="Suh M.K."/>
            <person name="Lee K.C."/>
            <person name="Eom M.K."/>
            <person name="Kim J.-S."/>
            <person name="Kang S.W."/>
            <person name="Sin Y."/>
            <person name="Lee J.-S."/>
        </authorList>
    </citation>
    <scope>NUCLEOTIDE SEQUENCE [LARGE SCALE GENOMIC DNA]</scope>
    <source>
        <strain evidence="8 10">B3-10</strain>
    </source>
</reference>
<dbReference type="OrthoDB" id="8708623at2"/>
<dbReference type="EMBL" id="CP044016">
    <property type="protein sequence ID" value="QES88048.1"/>
    <property type="molecule type" value="Genomic_DNA"/>
</dbReference>
<dbReference type="Pfam" id="PF07690">
    <property type="entry name" value="MFS_1"/>
    <property type="match status" value="1"/>
</dbReference>
<evidence type="ECO:0000256" key="6">
    <source>
        <dbReference type="SAM" id="Phobius"/>
    </source>
</evidence>
<gene>
    <name evidence="8" type="ORF">E0W69_005010</name>
    <name evidence="9" type="ORF">E0W69_008920</name>
</gene>
<sequence>MARHGYRLGGVVFLSVGGILGGMDWFYPFAIYLIAFICLILQKISIPQITIIPKTSHDLNVNKTNTKKTSIVCIIVLCSLVSMILFFTAFVGLPLLLPEMFKFSESQTGYFMAFISLVAVICASQMPKFVFKIGTEPTIGTGFLFFMIGLLLFYVASNVPLLFCGAISMGIGFGMTVPLLNHWMVQSSSSEERGKNLGYYSMGIFGGQFLSSFFTELFTHIQYAFLTSAIIGAITSIFIFAINYQKRSMK</sequence>
<feature type="transmembrane region" description="Helical" evidence="6">
    <location>
        <begin position="221"/>
        <end position="244"/>
    </location>
</feature>
<evidence type="ECO:0000313" key="9">
    <source>
        <dbReference type="EMBL" id="QES88767.1"/>
    </source>
</evidence>
<dbReference type="KEGG" id="arac:E0W69_008920"/>
<evidence type="ECO:0000259" key="7">
    <source>
        <dbReference type="PROSITE" id="PS50850"/>
    </source>
</evidence>
<dbReference type="PANTHER" id="PTHR43124:SF3">
    <property type="entry name" value="CHLORAMPHENICOL EFFLUX PUMP RV0191"/>
    <property type="match status" value="1"/>
</dbReference>
<keyword evidence="3 6" id="KW-0812">Transmembrane</keyword>
<evidence type="ECO:0000256" key="1">
    <source>
        <dbReference type="ARBA" id="ARBA00004651"/>
    </source>
</evidence>
<evidence type="ECO:0000313" key="10">
    <source>
        <dbReference type="Proteomes" id="UP000292424"/>
    </source>
</evidence>
<dbReference type="InterPro" id="IPR050189">
    <property type="entry name" value="MFS_Efflux_Transporters"/>
</dbReference>
<feature type="transmembrane region" description="Helical" evidence="6">
    <location>
        <begin position="197"/>
        <end position="215"/>
    </location>
</feature>
<evidence type="ECO:0000256" key="4">
    <source>
        <dbReference type="ARBA" id="ARBA00022989"/>
    </source>
</evidence>
<dbReference type="AlphaFoldDB" id="A0A5P2G077"/>
<dbReference type="PANTHER" id="PTHR43124">
    <property type="entry name" value="PURINE EFFLUX PUMP PBUE"/>
    <property type="match status" value="1"/>
</dbReference>
<keyword evidence="4 6" id="KW-1133">Transmembrane helix</keyword>
<feature type="transmembrane region" description="Helical" evidence="6">
    <location>
        <begin position="5"/>
        <end position="23"/>
    </location>
</feature>
<dbReference type="GO" id="GO:0022857">
    <property type="term" value="F:transmembrane transporter activity"/>
    <property type="evidence" value="ECO:0007669"/>
    <property type="project" value="InterPro"/>
</dbReference>
<keyword evidence="10" id="KW-1185">Reference proteome</keyword>
<evidence type="ECO:0000313" key="8">
    <source>
        <dbReference type="EMBL" id="QES88048.1"/>
    </source>
</evidence>
<dbReference type="InterPro" id="IPR020846">
    <property type="entry name" value="MFS_dom"/>
</dbReference>
<feature type="domain" description="Major facilitator superfamily (MFS) profile" evidence="7">
    <location>
        <begin position="71"/>
        <end position="250"/>
    </location>
</feature>
<name>A0A5P2G077_9BACT</name>
<dbReference type="InterPro" id="IPR011701">
    <property type="entry name" value="MFS"/>
</dbReference>
<keyword evidence="2" id="KW-1003">Cell membrane</keyword>
<dbReference type="GO" id="GO:0005886">
    <property type="term" value="C:plasma membrane"/>
    <property type="evidence" value="ECO:0007669"/>
    <property type="project" value="UniProtKB-SubCell"/>
</dbReference>
<evidence type="ECO:0000256" key="2">
    <source>
        <dbReference type="ARBA" id="ARBA00022475"/>
    </source>
</evidence>
<dbReference type="SUPFAM" id="SSF103473">
    <property type="entry name" value="MFS general substrate transporter"/>
    <property type="match status" value="1"/>
</dbReference>
<dbReference type="PROSITE" id="PS50850">
    <property type="entry name" value="MFS"/>
    <property type="match status" value="1"/>
</dbReference>
<feature type="transmembrane region" description="Helical" evidence="6">
    <location>
        <begin position="29"/>
        <end position="51"/>
    </location>
</feature>
<evidence type="ECO:0000256" key="3">
    <source>
        <dbReference type="ARBA" id="ARBA00022692"/>
    </source>
</evidence>
<proteinExistence type="predicted"/>
<comment type="subcellular location">
    <subcellularLocation>
        <location evidence="1">Cell membrane</location>
        <topology evidence="1">Multi-pass membrane protein</topology>
    </subcellularLocation>
</comment>
<feature type="transmembrane region" description="Helical" evidence="6">
    <location>
        <begin position="109"/>
        <end position="126"/>
    </location>
</feature>
<accession>A0A5P2G077</accession>
<dbReference type="KEGG" id="arac:E0W69_005010"/>
<feature type="transmembrane region" description="Helical" evidence="6">
    <location>
        <begin position="138"/>
        <end position="156"/>
    </location>
</feature>
<dbReference type="EMBL" id="CP044016">
    <property type="protein sequence ID" value="QES88767.1"/>
    <property type="molecule type" value="Genomic_DNA"/>
</dbReference>
<organism evidence="8 10">
    <name type="scientific">Rhizosphaericola mali</name>
    <dbReference type="NCBI Taxonomy" id="2545455"/>
    <lineage>
        <taxon>Bacteria</taxon>
        <taxon>Pseudomonadati</taxon>
        <taxon>Bacteroidota</taxon>
        <taxon>Chitinophagia</taxon>
        <taxon>Chitinophagales</taxon>
        <taxon>Chitinophagaceae</taxon>
        <taxon>Rhizosphaericola</taxon>
    </lineage>
</organism>
<evidence type="ECO:0000256" key="5">
    <source>
        <dbReference type="ARBA" id="ARBA00023136"/>
    </source>
</evidence>
<dbReference type="Proteomes" id="UP000292424">
    <property type="component" value="Chromosome"/>
</dbReference>
<feature type="transmembrane region" description="Helical" evidence="6">
    <location>
        <begin position="162"/>
        <end position="185"/>
    </location>
</feature>
<dbReference type="RefSeq" id="WP_131328935.1">
    <property type="nucleotide sequence ID" value="NZ_CP044016.1"/>
</dbReference>
<protein>
    <submittedName>
        <fullName evidence="8">MFS transporter</fullName>
    </submittedName>
</protein>
<dbReference type="InterPro" id="IPR036259">
    <property type="entry name" value="MFS_trans_sf"/>
</dbReference>